<keyword evidence="1" id="KW-0238">DNA-binding</keyword>
<dbReference type="InterPro" id="IPR053164">
    <property type="entry name" value="IS1016-like_transposase"/>
</dbReference>
<feature type="domain" description="ISXO2-like transposase" evidence="2">
    <location>
        <begin position="241"/>
        <end position="381"/>
    </location>
</feature>
<protein>
    <recommendedName>
        <fullName evidence="2">ISXO2-like transposase domain-containing protein</fullName>
    </recommendedName>
</protein>
<dbReference type="EMBL" id="UYJE01000569">
    <property type="protein sequence ID" value="VDH94313.1"/>
    <property type="molecule type" value="Genomic_DNA"/>
</dbReference>
<dbReference type="PANTHER" id="PTHR47163">
    <property type="entry name" value="DDE_TNP_IS1595 DOMAIN-CONTAINING PROTEIN"/>
    <property type="match status" value="1"/>
</dbReference>
<dbReference type="SUPFAM" id="SSF47823">
    <property type="entry name" value="lambda integrase-like, N-terminal domain"/>
    <property type="match status" value="1"/>
</dbReference>
<accession>A0A8B6BQY3</accession>
<proteinExistence type="predicted"/>
<dbReference type="GO" id="GO:0003677">
    <property type="term" value="F:DNA binding"/>
    <property type="evidence" value="ECO:0007669"/>
    <property type="project" value="UniProtKB-KW"/>
</dbReference>
<organism evidence="3 4">
    <name type="scientific">Mytilus galloprovincialis</name>
    <name type="common">Mediterranean mussel</name>
    <dbReference type="NCBI Taxonomy" id="29158"/>
    <lineage>
        <taxon>Eukaryota</taxon>
        <taxon>Metazoa</taxon>
        <taxon>Spiralia</taxon>
        <taxon>Lophotrochozoa</taxon>
        <taxon>Mollusca</taxon>
        <taxon>Bivalvia</taxon>
        <taxon>Autobranchia</taxon>
        <taxon>Pteriomorphia</taxon>
        <taxon>Mytilida</taxon>
        <taxon>Mytiloidea</taxon>
        <taxon>Mytilidae</taxon>
        <taxon>Mytilinae</taxon>
        <taxon>Mytilus</taxon>
    </lineage>
</organism>
<dbReference type="OrthoDB" id="6140998at2759"/>
<dbReference type="Proteomes" id="UP000596742">
    <property type="component" value="Unassembled WGS sequence"/>
</dbReference>
<dbReference type="PANTHER" id="PTHR47163:SF2">
    <property type="entry name" value="SI:DKEY-17M8.2"/>
    <property type="match status" value="1"/>
</dbReference>
<evidence type="ECO:0000259" key="2">
    <source>
        <dbReference type="SMART" id="SM01126"/>
    </source>
</evidence>
<reference evidence="3" key="1">
    <citation type="submission" date="2018-11" db="EMBL/GenBank/DDBJ databases">
        <authorList>
            <person name="Alioto T."/>
            <person name="Alioto T."/>
        </authorList>
    </citation>
    <scope>NUCLEOTIDE SEQUENCE</scope>
</reference>
<dbReference type="InterPro" id="IPR010998">
    <property type="entry name" value="Integrase_recombinase_N"/>
</dbReference>
<evidence type="ECO:0000313" key="4">
    <source>
        <dbReference type="Proteomes" id="UP000596742"/>
    </source>
</evidence>
<evidence type="ECO:0000256" key="1">
    <source>
        <dbReference type="ARBA" id="ARBA00023125"/>
    </source>
</evidence>
<dbReference type="InterPro" id="IPR024445">
    <property type="entry name" value="Tnp_ISXO2-like"/>
</dbReference>
<dbReference type="NCBIfam" id="NF033547">
    <property type="entry name" value="transpos_IS1595"/>
    <property type="match status" value="1"/>
</dbReference>
<sequence length="389" mass="44906">MLSRRSDCDDWEVQDEIFTYLDHLWGPHNADRFAHDYNTKCKHFNSKYWCPGTSGIDAFTVDWKGTKLDRTVKEAIRNSGIDGDSYLYGLYPKMCELLINSRSDNTVKSYFNAFKRWERFISLHGHVALPAQPVHVALYLTDLVNNGSTYHPVYNAIYGAQSVLLVNNFDIYVEVNSAARALLIDGPVFLTSISSASDSDNEGQSNLKRRKLESSKETVNDYYNYCREICCYVVENIKPQKFGGPGLIVEIDEAKFGKRKYNRGRVVEGNWVLGGICGETKEIFLMKVDKRDKDTLIPIIEQYVEKGTTIITDCWASYKCLGKLGYQHQTVNHSENFVDPTSACTNLIENRWWCIKRQLPTTHTRSKTFDKHLMEYMWRTLYTDKKFTI</sequence>
<name>A0A8B6BQY3_MYTGA</name>
<dbReference type="SMART" id="SM01126">
    <property type="entry name" value="DDE_Tnp_IS1595"/>
    <property type="match status" value="1"/>
</dbReference>
<dbReference type="Pfam" id="PF12762">
    <property type="entry name" value="DDE_Tnp_IS1595"/>
    <property type="match status" value="1"/>
</dbReference>
<evidence type="ECO:0000313" key="3">
    <source>
        <dbReference type="EMBL" id="VDH94313.1"/>
    </source>
</evidence>
<dbReference type="AlphaFoldDB" id="A0A8B6BQY3"/>
<dbReference type="Gene3D" id="1.10.150.130">
    <property type="match status" value="1"/>
</dbReference>
<gene>
    <name evidence="3" type="ORF">MGAL_10B011556</name>
</gene>
<keyword evidence="4" id="KW-1185">Reference proteome</keyword>
<comment type="caution">
    <text evidence="3">The sequence shown here is derived from an EMBL/GenBank/DDBJ whole genome shotgun (WGS) entry which is preliminary data.</text>
</comment>